<dbReference type="RefSeq" id="WP_143025034.1">
    <property type="nucleotide sequence ID" value="NZ_FNGH01000002.1"/>
</dbReference>
<dbReference type="OrthoDB" id="6925892at2"/>
<name>A0A1G9H5I3_9GAMM</name>
<sequence length="228" mass="25347">MASTNPSAVNPINRDIERFSRSGKPGHAEILSRGKKLREHLRRSLSYIDNLHPNSWPFGSDVDAVYPIDQMLCLKKRLGRGYTAKVRGAYSGRVSDQILEGQREKRSNREKKIENVVFTDMQGRSVDDPGCPLSDIISGIANLDHHSQKGRNIPLNKVSLYVILQELEMISTRSVKELLNVGDRQARKYVKACGIALPFLARALPEAPAAAGQPSLEDRLAAYLDNGE</sequence>
<gene>
    <name evidence="2" type="ORF">SAMN05192555_102355</name>
</gene>
<feature type="region of interest" description="Disordered" evidence="1">
    <location>
        <begin position="1"/>
        <end position="33"/>
    </location>
</feature>
<dbReference type="EMBL" id="FNGH01000002">
    <property type="protein sequence ID" value="SDL08170.1"/>
    <property type="molecule type" value="Genomic_DNA"/>
</dbReference>
<dbReference type="AlphaFoldDB" id="A0A1G9H5I3"/>
<reference evidence="3" key="1">
    <citation type="submission" date="2016-10" db="EMBL/GenBank/DDBJ databases">
        <authorList>
            <person name="Varghese N."/>
            <person name="Submissions S."/>
        </authorList>
    </citation>
    <scope>NUCLEOTIDE SEQUENCE [LARGE SCALE GENOMIC DNA]</scope>
    <source>
        <strain evidence="3">AAP</strain>
    </source>
</reference>
<feature type="compositionally biased region" description="Polar residues" evidence="1">
    <location>
        <begin position="1"/>
        <end position="10"/>
    </location>
</feature>
<proteinExistence type="predicted"/>
<protein>
    <submittedName>
        <fullName evidence="2">Uncharacterized protein</fullName>
    </submittedName>
</protein>
<evidence type="ECO:0000256" key="1">
    <source>
        <dbReference type="SAM" id="MobiDB-lite"/>
    </source>
</evidence>
<feature type="compositionally biased region" description="Basic and acidic residues" evidence="1">
    <location>
        <begin position="14"/>
        <end position="32"/>
    </location>
</feature>
<evidence type="ECO:0000313" key="2">
    <source>
        <dbReference type="EMBL" id="SDL08170.1"/>
    </source>
</evidence>
<evidence type="ECO:0000313" key="3">
    <source>
        <dbReference type="Proteomes" id="UP000199107"/>
    </source>
</evidence>
<organism evidence="2 3">
    <name type="scientific">Franzmannia pantelleriensis</name>
    <dbReference type="NCBI Taxonomy" id="48727"/>
    <lineage>
        <taxon>Bacteria</taxon>
        <taxon>Pseudomonadati</taxon>
        <taxon>Pseudomonadota</taxon>
        <taxon>Gammaproteobacteria</taxon>
        <taxon>Oceanospirillales</taxon>
        <taxon>Halomonadaceae</taxon>
        <taxon>Franzmannia</taxon>
    </lineage>
</organism>
<keyword evidence="3" id="KW-1185">Reference proteome</keyword>
<dbReference type="Proteomes" id="UP000199107">
    <property type="component" value="Unassembled WGS sequence"/>
</dbReference>
<accession>A0A1G9H5I3</accession>